<accession>A0A061GBA4</accession>
<keyword evidence="2" id="KW-1185">Reference proteome</keyword>
<protein>
    <submittedName>
        <fullName evidence="1">Uncharacterized protein</fullName>
    </submittedName>
</protein>
<organism evidence="1 2">
    <name type="scientific">Theobroma cacao</name>
    <name type="common">Cacao</name>
    <name type="synonym">Cocoa</name>
    <dbReference type="NCBI Taxonomy" id="3641"/>
    <lineage>
        <taxon>Eukaryota</taxon>
        <taxon>Viridiplantae</taxon>
        <taxon>Streptophyta</taxon>
        <taxon>Embryophyta</taxon>
        <taxon>Tracheophyta</taxon>
        <taxon>Spermatophyta</taxon>
        <taxon>Magnoliopsida</taxon>
        <taxon>eudicotyledons</taxon>
        <taxon>Gunneridae</taxon>
        <taxon>Pentapetalae</taxon>
        <taxon>rosids</taxon>
        <taxon>malvids</taxon>
        <taxon>Malvales</taxon>
        <taxon>Malvaceae</taxon>
        <taxon>Byttnerioideae</taxon>
        <taxon>Theobroma</taxon>
    </lineage>
</organism>
<name>A0A061GBA4_THECC</name>
<dbReference type="AlphaFoldDB" id="A0A061GBA4"/>
<reference evidence="1 2" key="1">
    <citation type="journal article" date="2013" name="Genome Biol.">
        <title>The genome sequence of the most widely cultivated cacao type and its use to identify candidate genes regulating pod color.</title>
        <authorList>
            <person name="Motamayor J.C."/>
            <person name="Mockaitis K."/>
            <person name="Schmutz J."/>
            <person name="Haiminen N."/>
            <person name="Iii D.L."/>
            <person name="Cornejo O."/>
            <person name="Findley S.D."/>
            <person name="Zheng P."/>
            <person name="Utro F."/>
            <person name="Royaert S."/>
            <person name="Saski C."/>
            <person name="Jenkins J."/>
            <person name="Podicheti R."/>
            <person name="Zhao M."/>
            <person name="Scheffler B.E."/>
            <person name="Stack J.C."/>
            <person name="Feltus F.A."/>
            <person name="Mustiga G.M."/>
            <person name="Amores F."/>
            <person name="Phillips W."/>
            <person name="Marelli J.P."/>
            <person name="May G.D."/>
            <person name="Shapiro H."/>
            <person name="Ma J."/>
            <person name="Bustamante C.D."/>
            <person name="Schnell R.J."/>
            <person name="Main D."/>
            <person name="Gilbert D."/>
            <person name="Parida L."/>
            <person name="Kuhn D.N."/>
        </authorList>
    </citation>
    <scope>NUCLEOTIDE SEQUENCE [LARGE SCALE GENOMIC DNA]</scope>
    <source>
        <strain evidence="2">cv. Matina 1-6</strain>
    </source>
</reference>
<dbReference type="HOGENOM" id="CLU_2311271_0_0_1"/>
<proteinExistence type="predicted"/>
<sequence>MGEKPLVTSFLSFQNDMSIVNSFYSGDAWDMDKLKLLLLATLINDVLKIPFDSSKEDVAYWTLTSHGDFSTRSAWEVVRQWQPTITMEFKTIFNNFFFTF</sequence>
<dbReference type="Proteomes" id="UP000026915">
    <property type="component" value="Chromosome 6"/>
</dbReference>
<evidence type="ECO:0000313" key="2">
    <source>
        <dbReference type="Proteomes" id="UP000026915"/>
    </source>
</evidence>
<dbReference type="InParanoid" id="A0A061GBA4"/>
<gene>
    <name evidence="1" type="ORF">TCM_028054</name>
</gene>
<dbReference type="Gramene" id="EOY26437">
    <property type="protein sequence ID" value="EOY26437"/>
    <property type="gene ID" value="TCM_028054"/>
</dbReference>
<dbReference type="EMBL" id="CM001884">
    <property type="protein sequence ID" value="EOY26437.1"/>
    <property type="molecule type" value="Genomic_DNA"/>
</dbReference>
<evidence type="ECO:0000313" key="1">
    <source>
        <dbReference type="EMBL" id="EOY26437.1"/>
    </source>
</evidence>